<dbReference type="SUPFAM" id="SSF51735">
    <property type="entry name" value="NAD(P)-binding Rossmann-fold domains"/>
    <property type="match status" value="1"/>
</dbReference>
<dbReference type="Gene3D" id="3.90.180.10">
    <property type="entry name" value="Medium-chain alcohol dehydrogenases, catalytic domain"/>
    <property type="match status" value="1"/>
</dbReference>
<keyword evidence="6" id="KW-1185">Reference proteome</keyword>
<keyword evidence="2" id="KW-0551">Lipid droplet</keyword>
<organism evidence="5 6">
    <name type="scientific">Pichia californica</name>
    <dbReference type="NCBI Taxonomy" id="460514"/>
    <lineage>
        <taxon>Eukaryota</taxon>
        <taxon>Fungi</taxon>
        <taxon>Dikarya</taxon>
        <taxon>Ascomycota</taxon>
        <taxon>Saccharomycotina</taxon>
        <taxon>Pichiomycetes</taxon>
        <taxon>Pichiales</taxon>
        <taxon>Pichiaceae</taxon>
        <taxon>Pichia</taxon>
    </lineage>
</organism>
<dbReference type="EMBL" id="PUHW01000115">
    <property type="protein sequence ID" value="KAG0688878.1"/>
    <property type="molecule type" value="Genomic_DNA"/>
</dbReference>
<dbReference type="AlphaFoldDB" id="A0A9P7BGZ6"/>
<evidence type="ECO:0000256" key="2">
    <source>
        <dbReference type="ARBA" id="ARBA00022677"/>
    </source>
</evidence>
<dbReference type="InterPro" id="IPR050700">
    <property type="entry name" value="YIM1/Zinc_Alcohol_DH_Fams"/>
</dbReference>
<comment type="caution">
    <text evidence="5">The sequence shown here is derived from an EMBL/GenBank/DDBJ whole genome shotgun (WGS) entry which is preliminary data.</text>
</comment>
<comment type="similarity">
    <text evidence="3">Belongs to the YIM1 family.</text>
</comment>
<dbReference type="InterPro" id="IPR013154">
    <property type="entry name" value="ADH-like_N"/>
</dbReference>
<dbReference type="InterPro" id="IPR020843">
    <property type="entry name" value="ER"/>
</dbReference>
<protein>
    <submittedName>
        <fullName evidence="5">Zinc ion binding</fullName>
    </submittedName>
</protein>
<comment type="subcellular location">
    <subcellularLocation>
        <location evidence="1">Lipid droplet</location>
    </subcellularLocation>
</comment>
<dbReference type="Gene3D" id="3.40.50.720">
    <property type="entry name" value="NAD(P)-binding Rossmann-like Domain"/>
    <property type="match status" value="1"/>
</dbReference>
<dbReference type="PANTHER" id="PTHR11695:SF294">
    <property type="entry name" value="RETICULON-4-INTERACTING PROTEIN 1, MITOCHONDRIAL"/>
    <property type="match status" value="1"/>
</dbReference>
<dbReference type="PANTHER" id="PTHR11695">
    <property type="entry name" value="ALCOHOL DEHYDROGENASE RELATED"/>
    <property type="match status" value="1"/>
</dbReference>
<dbReference type="GO" id="GO:0016491">
    <property type="term" value="F:oxidoreductase activity"/>
    <property type="evidence" value="ECO:0007669"/>
    <property type="project" value="InterPro"/>
</dbReference>
<dbReference type="Pfam" id="PF08240">
    <property type="entry name" value="ADH_N"/>
    <property type="match status" value="1"/>
</dbReference>
<evidence type="ECO:0000259" key="4">
    <source>
        <dbReference type="SMART" id="SM00829"/>
    </source>
</evidence>
<dbReference type="Pfam" id="PF13602">
    <property type="entry name" value="ADH_zinc_N_2"/>
    <property type="match status" value="1"/>
</dbReference>
<proteinExistence type="inferred from homology"/>
<evidence type="ECO:0000313" key="5">
    <source>
        <dbReference type="EMBL" id="KAG0688878.1"/>
    </source>
</evidence>
<dbReference type="GO" id="GO:0005811">
    <property type="term" value="C:lipid droplet"/>
    <property type="evidence" value="ECO:0007669"/>
    <property type="project" value="UniProtKB-SubCell"/>
</dbReference>
<dbReference type="InterPro" id="IPR011032">
    <property type="entry name" value="GroES-like_sf"/>
</dbReference>
<reference evidence="5" key="1">
    <citation type="submission" date="2020-11" db="EMBL/GenBank/DDBJ databases">
        <title>Kefir isolates.</title>
        <authorList>
            <person name="Marcisauskas S."/>
            <person name="Kim Y."/>
            <person name="Blasche S."/>
        </authorList>
    </citation>
    <scope>NUCLEOTIDE SEQUENCE</scope>
    <source>
        <strain evidence="5">Olga-1</strain>
    </source>
</reference>
<gene>
    <name evidence="5" type="primary">YIM1_1</name>
    <name evidence="5" type="ORF">C6P40_000377</name>
</gene>
<dbReference type="SUPFAM" id="SSF50129">
    <property type="entry name" value="GroES-like"/>
    <property type="match status" value="1"/>
</dbReference>
<evidence type="ECO:0000313" key="6">
    <source>
        <dbReference type="Proteomes" id="UP000697127"/>
    </source>
</evidence>
<dbReference type="GO" id="GO:0005739">
    <property type="term" value="C:mitochondrion"/>
    <property type="evidence" value="ECO:0007669"/>
    <property type="project" value="TreeGrafter"/>
</dbReference>
<dbReference type="Proteomes" id="UP000697127">
    <property type="component" value="Unassembled WGS sequence"/>
</dbReference>
<evidence type="ECO:0000256" key="3">
    <source>
        <dbReference type="ARBA" id="ARBA00038249"/>
    </source>
</evidence>
<accession>A0A9P7BGZ6</accession>
<name>A0A9P7BGZ6_9ASCO</name>
<feature type="domain" description="Enoyl reductase (ER)" evidence="4">
    <location>
        <begin position="28"/>
        <end position="361"/>
    </location>
</feature>
<sequence length="363" mass="40626">MTVSLETTDNKLTVKAITYENYSTPLKIKDIDIPVEEGTIIKPNEILVQVKATSLNPVDCILKQFSNNYFGPKDKIIGGDFSGIVVKAGDKTNFKINDKIYGDILDLKSRGSFSNFIIFDPKKVWVCEKIPIGMSFEQAASLPCVSNTAFEGIKKYNGSLNGKNVLVLGAGTSVGCFGVQFAKHYFNALNVVATCSETSTKKTLNAGADLIIDYTKGEKYKIDKLLNFVKLNGKFDLILDCVRDESVIDHFDQILNSYNENGVFAQVSGSYVLDYKNIHYYNLLPSWKSIITTLKFKLGLTKYSFIPVWTCQDDEYGTAIAKLWSEKKLNIFIDSEYDAYIDFEDAFERVASCKAHGKVVLKF</sequence>
<dbReference type="InterPro" id="IPR036291">
    <property type="entry name" value="NAD(P)-bd_dom_sf"/>
</dbReference>
<evidence type="ECO:0000256" key="1">
    <source>
        <dbReference type="ARBA" id="ARBA00004502"/>
    </source>
</evidence>
<dbReference type="SMART" id="SM00829">
    <property type="entry name" value="PKS_ER"/>
    <property type="match status" value="1"/>
</dbReference>